<sequence>MQILEKGKTVLIHNVNPVRLALVAEHDRTIAPLDLVQFSHLNRECRDIVTSANLFQRSVAKLGGPILNPTFLTPNAITFLFTESECWACGKRTNAYPLSFSLRIRVCNDLCKVDLYRKSTACGDKFATIPSRTDRKSEDIHLEHIEPWAPFLETSSKGMRVYSRRQLSSARTRLTSALEADQAEGFPPARDNSRNLLLEVNQPVTFEH</sequence>
<dbReference type="OrthoDB" id="3048014at2759"/>
<dbReference type="Proteomes" id="UP000620124">
    <property type="component" value="Unassembled WGS sequence"/>
</dbReference>
<keyword evidence="2" id="KW-1185">Reference proteome</keyword>
<evidence type="ECO:0000313" key="1">
    <source>
        <dbReference type="EMBL" id="KAF7368904.1"/>
    </source>
</evidence>
<proteinExistence type="predicted"/>
<accession>A0A8H7DB21</accession>
<dbReference type="EMBL" id="JACAZI010000002">
    <property type="protein sequence ID" value="KAF7368904.1"/>
    <property type="molecule type" value="Genomic_DNA"/>
</dbReference>
<protein>
    <submittedName>
        <fullName evidence="1">Uncharacterized protein</fullName>
    </submittedName>
</protein>
<gene>
    <name evidence="1" type="ORF">MVEN_00216300</name>
</gene>
<dbReference type="AlphaFoldDB" id="A0A8H7DB21"/>
<reference evidence="1" key="1">
    <citation type="submission" date="2020-05" db="EMBL/GenBank/DDBJ databases">
        <title>Mycena genomes resolve the evolution of fungal bioluminescence.</title>
        <authorList>
            <person name="Tsai I.J."/>
        </authorList>
    </citation>
    <scope>NUCLEOTIDE SEQUENCE</scope>
    <source>
        <strain evidence="1">CCC161011</strain>
    </source>
</reference>
<comment type="caution">
    <text evidence="1">The sequence shown here is derived from an EMBL/GenBank/DDBJ whole genome shotgun (WGS) entry which is preliminary data.</text>
</comment>
<organism evidence="1 2">
    <name type="scientific">Mycena venus</name>
    <dbReference type="NCBI Taxonomy" id="2733690"/>
    <lineage>
        <taxon>Eukaryota</taxon>
        <taxon>Fungi</taxon>
        <taxon>Dikarya</taxon>
        <taxon>Basidiomycota</taxon>
        <taxon>Agaricomycotina</taxon>
        <taxon>Agaricomycetes</taxon>
        <taxon>Agaricomycetidae</taxon>
        <taxon>Agaricales</taxon>
        <taxon>Marasmiineae</taxon>
        <taxon>Mycenaceae</taxon>
        <taxon>Mycena</taxon>
    </lineage>
</organism>
<name>A0A8H7DB21_9AGAR</name>
<evidence type="ECO:0000313" key="2">
    <source>
        <dbReference type="Proteomes" id="UP000620124"/>
    </source>
</evidence>